<dbReference type="CDD" id="cd16894">
    <property type="entry name" value="MltD-like"/>
    <property type="match status" value="1"/>
</dbReference>
<protein>
    <submittedName>
        <fullName evidence="3">LysM peptidoglycan-binding domain-containing protein</fullName>
    </submittedName>
</protein>
<name>A0AAJ1ALG5_9BACT</name>
<dbReference type="Pfam" id="PF01476">
    <property type="entry name" value="LysM"/>
    <property type="match status" value="3"/>
</dbReference>
<dbReference type="PANTHER" id="PTHR33734">
    <property type="entry name" value="LYSM DOMAIN-CONTAINING GPI-ANCHORED PROTEIN 2"/>
    <property type="match status" value="1"/>
</dbReference>
<feature type="domain" description="HTH cro/C1-type" evidence="1">
    <location>
        <begin position="370"/>
        <end position="388"/>
    </location>
</feature>
<evidence type="ECO:0000313" key="3">
    <source>
        <dbReference type="EMBL" id="MBZ0160671.1"/>
    </source>
</evidence>
<evidence type="ECO:0000313" key="4">
    <source>
        <dbReference type="Proteomes" id="UP001197609"/>
    </source>
</evidence>
<dbReference type="Pfam" id="PF01464">
    <property type="entry name" value="SLT"/>
    <property type="match status" value="1"/>
</dbReference>
<feature type="domain" description="LysM" evidence="2">
    <location>
        <begin position="206"/>
        <end position="250"/>
    </location>
</feature>
<dbReference type="InterPro" id="IPR001387">
    <property type="entry name" value="Cro/C1-type_HTH"/>
</dbReference>
<evidence type="ECO:0000259" key="1">
    <source>
        <dbReference type="PROSITE" id="PS50943"/>
    </source>
</evidence>
<dbReference type="SUPFAM" id="SSF54106">
    <property type="entry name" value="LysM domain"/>
    <property type="match status" value="3"/>
</dbReference>
<dbReference type="InterPro" id="IPR018392">
    <property type="entry name" value="LysM"/>
</dbReference>
<feature type="domain" description="LysM" evidence="2">
    <location>
        <begin position="364"/>
        <end position="408"/>
    </location>
</feature>
<dbReference type="GO" id="GO:0008932">
    <property type="term" value="F:lytic endotransglycosylase activity"/>
    <property type="evidence" value="ECO:0007669"/>
    <property type="project" value="TreeGrafter"/>
</dbReference>
<dbReference type="PROSITE" id="PS50943">
    <property type="entry name" value="HTH_CROC1"/>
    <property type="match status" value="1"/>
</dbReference>
<dbReference type="SUPFAM" id="SSF53955">
    <property type="entry name" value="Lysozyme-like"/>
    <property type="match status" value="1"/>
</dbReference>
<dbReference type="PANTHER" id="PTHR33734:SF22">
    <property type="entry name" value="MEMBRANE-BOUND LYTIC MUREIN TRANSGLYCOSYLASE D"/>
    <property type="match status" value="1"/>
</dbReference>
<dbReference type="SMART" id="SM00257">
    <property type="entry name" value="LysM"/>
    <property type="match status" value="3"/>
</dbReference>
<feature type="non-terminal residue" evidence="3">
    <location>
        <position position="1"/>
    </location>
</feature>
<evidence type="ECO:0000259" key="2">
    <source>
        <dbReference type="PROSITE" id="PS51782"/>
    </source>
</evidence>
<proteinExistence type="predicted"/>
<accession>A0AAJ1ALG5</accession>
<dbReference type="InterPro" id="IPR008258">
    <property type="entry name" value="Transglycosylase_SLT_dom_1"/>
</dbReference>
<dbReference type="Gene3D" id="1.10.530.10">
    <property type="match status" value="1"/>
</dbReference>
<feature type="domain" description="LysM" evidence="2">
    <location>
        <begin position="286"/>
        <end position="332"/>
    </location>
</feature>
<gene>
    <name evidence="3" type="ORF">K8G79_11135</name>
</gene>
<reference evidence="3 4" key="1">
    <citation type="journal article" date="2021" name="bioRxiv">
        <title>Unraveling nitrogen, sulfur and carbon metabolic pathways and microbial community transcriptional responses to substrate deprivation and toxicity stresses in a bioreactor mimicking anoxic brackish coastal sediment conditions.</title>
        <authorList>
            <person name="Martins P.D."/>
            <person name="Echeveste M.J."/>
            <person name="Arshad A."/>
            <person name="Kurth J."/>
            <person name="Ouboter H."/>
            <person name="Jetten M.S.M."/>
            <person name="Welte C.U."/>
        </authorList>
    </citation>
    <scope>NUCLEOTIDE SEQUENCE [LARGE SCALE GENOMIC DNA]</scope>
    <source>
        <strain evidence="3">MAG_38</strain>
    </source>
</reference>
<dbReference type="PROSITE" id="PS51782">
    <property type="entry name" value="LYSM"/>
    <property type="match status" value="3"/>
</dbReference>
<dbReference type="Gene3D" id="3.10.350.10">
    <property type="entry name" value="LysM domain"/>
    <property type="match status" value="3"/>
</dbReference>
<dbReference type="Proteomes" id="UP001197609">
    <property type="component" value="Unassembled WGS sequence"/>
</dbReference>
<dbReference type="InterPro" id="IPR023346">
    <property type="entry name" value="Lysozyme-like_dom_sf"/>
</dbReference>
<dbReference type="InterPro" id="IPR036779">
    <property type="entry name" value="LysM_dom_sf"/>
</dbReference>
<dbReference type="EMBL" id="JAIOIU010000140">
    <property type="protein sequence ID" value="MBZ0160671.1"/>
    <property type="molecule type" value="Genomic_DNA"/>
</dbReference>
<dbReference type="CDD" id="cd00118">
    <property type="entry name" value="LysM"/>
    <property type="match status" value="3"/>
</dbReference>
<dbReference type="AlphaFoldDB" id="A0AAJ1ALG5"/>
<organism evidence="3 4">
    <name type="scientific">Candidatus Methylomirabilis tolerans</name>
    <dbReference type="NCBI Taxonomy" id="3123416"/>
    <lineage>
        <taxon>Bacteria</taxon>
        <taxon>Candidatus Methylomirabilota</taxon>
        <taxon>Candidatus Methylomirabilia</taxon>
        <taxon>Candidatus Methylomirabilales</taxon>
        <taxon>Candidatus Methylomirabilaceae</taxon>
        <taxon>Candidatus Methylomirabilis</taxon>
    </lineage>
</organism>
<sequence length="413" mass="45653">SAFNARAYSRAKASGIWQFIKGTGNRYGMRVNYWLDERRDPEKATRGAAAYLKELHEMFHSWPLALAAYNAGENRIQRAIEQQGTTDFWSLKLPKETELFVPAFMAVTIIAQDPDRYGFTAPVEEPWEVERVTVPGAIELRSIAKAAGVSSELIRDLNPALMRGVTPVTSTGHEIYLPPGTKANLLAGLDQLPRISSRAMVRAEGRWHRVKKGESLGSIASQHQMTAAGLAGLNGVKVGDRLKVGKLLRLPPTQPSRGRAITVARSDSSRPGATRVSEATLSTRSAVHIVKSGETLFRIARAYAVTPEELRRWNDIDLRGQTRLKPGRALRLRSGQAVHAVAQTAKSSSREVRRGTSASTAPATYHRVKSGDTLWEIARAHDVTPDDLRQWNDLRRQATLQVGQKLMIRLSES</sequence>
<comment type="caution">
    <text evidence="3">The sequence shown here is derived from an EMBL/GenBank/DDBJ whole genome shotgun (WGS) entry which is preliminary data.</text>
</comment>